<dbReference type="CDD" id="cd11364">
    <property type="entry name" value="RNase_PH_PNPase_2"/>
    <property type="match status" value="1"/>
</dbReference>
<dbReference type="PIRSF" id="PIRSF005499">
    <property type="entry name" value="PNPase"/>
    <property type="match status" value="1"/>
</dbReference>
<protein>
    <recommendedName>
        <fullName evidence="2">polyribonucleotide nucleotidyltransferase</fullName>
        <ecNumber evidence="2">2.7.7.8</ecNumber>
    </recommendedName>
</protein>
<dbReference type="GO" id="GO:0000965">
    <property type="term" value="P:mitochondrial RNA 3'-end processing"/>
    <property type="evidence" value="ECO:0007669"/>
    <property type="project" value="TreeGrafter"/>
</dbReference>
<dbReference type="InterPro" id="IPR027408">
    <property type="entry name" value="PNPase/RNase_PH_dom_sf"/>
</dbReference>
<dbReference type="InterPro" id="IPR003029">
    <property type="entry name" value="S1_domain"/>
</dbReference>
<dbReference type="SUPFAM" id="SSF54791">
    <property type="entry name" value="Eukaryotic type KH-domain (KH-domain type I)"/>
    <property type="match status" value="1"/>
</dbReference>
<dbReference type="GO" id="GO:0005739">
    <property type="term" value="C:mitochondrion"/>
    <property type="evidence" value="ECO:0007669"/>
    <property type="project" value="TreeGrafter"/>
</dbReference>
<dbReference type="SUPFAM" id="SSF54211">
    <property type="entry name" value="Ribosomal protein S5 domain 2-like"/>
    <property type="match status" value="2"/>
</dbReference>
<organism evidence="7 8">
    <name type="scientific">Steinernema glaseri</name>
    <dbReference type="NCBI Taxonomy" id="37863"/>
    <lineage>
        <taxon>Eukaryota</taxon>
        <taxon>Metazoa</taxon>
        <taxon>Ecdysozoa</taxon>
        <taxon>Nematoda</taxon>
        <taxon>Chromadorea</taxon>
        <taxon>Rhabditida</taxon>
        <taxon>Tylenchina</taxon>
        <taxon>Panagrolaimomorpha</taxon>
        <taxon>Strongyloidoidea</taxon>
        <taxon>Steinernematidae</taxon>
        <taxon>Steinernema</taxon>
    </lineage>
</organism>
<sequence>MLGCRRILAPTTRFYSSARSWRNRECLVNVQGAASTTFRTGHMARFADGAVVASTGETAVLCTVVSDLPSNNGDGGVPLIVDFKQSASAIGRIPTNYLRREMQQSDADIIASRIIDRSLRPLFPTRFNMPVQITCKPLSVTEDGDPVILGLNAASAALSISNIPWLGPVAAVRIGLLGDKIVVNPARSMMKESKLDLLVAGADEKNVVMIEMDGEQIAEDTILECLDTAFHNISELRIGILKLRSEVGKEKSTLASSEIDESLEKQIATLAEARLYYIFTDSEHDKMSRDNAVKELLEDVFREIEKSPQVARAFSRLSKKVFRNIITDTGTRCDGRGLTEFRPINSEVNLYNKLHGSAIFQRGQTQVMGTLTFDSPSAAFHPDSVSQLLGAQRKKMFMLHYEFPGFATNDISSSRGINRREMGHGMLAEKALKHVIPKDFPYSLRLACQVLESNGSSSMASACVGSLALMDAGVKILNPVAGVAIGLVKDEPSDKYTILTDILGIEDYMGDMDFKIAGTKEGYTAMQLDLKITGLPIAILAEALRRATNGIRHVLDRMAEILPESRSSFKDSVPVITTMDMLPFQRSILFRSAGYNVKLIEAETGVKIEQEDDKRIALMAPTGHCLEEAKQMIERMLAESTEVDLDWGAVYEMTIVEVLEKGIKVSAKDGTRPFTVFNRELDTKYVAHPSALGLKIGDKIKVGYYGRDPETGEHRLSCKKVRYTASVKPVTDLNRRR</sequence>
<dbReference type="AlphaFoldDB" id="A0A1I7Y310"/>
<name>A0A1I7Y310_9BILA</name>
<dbReference type="Pfam" id="PF03725">
    <property type="entry name" value="RNase_PH_C"/>
    <property type="match status" value="1"/>
</dbReference>
<dbReference type="InterPro" id="IPR015847">
    <property type="entry name" value="ExoRNase_PH_dom2"/>
</dbReference>
<proteinExistence type="inferred from homology"/>
<keyword evidence="7" id="KW-1185">Reference proteome</keyword>
<dbReference type="InterPro" id="IPR015848">
    <property type="entry name" value="PNPase_PH_RNA-bd_bac/org-type"/>
</dbReference>
<dbReference type="Gene3D" id="2.40.50.140">
    <property type="entry name" value="Nucleic acid-binding proteins"/>
    <property type="match status" value="1"/>
</dbReference>
<dbReference type="PANTHER" id="PTHR11252:SF0">
    <property type="entry name" value="POLYRIBONUCLEOTIDE NUCLEOTIDYLTRANSFERASE 1, MITOCHONDRIAL"/>
    <property type="match status" value="1"/>
</dbReference>
<dbReference type="Gene3D" id="3.30.230.70">
    <property type="entry name" value="GHMP Kinase, N-terminal domain"/>
    <property type="match status" value="2"/>
</dbReference>
<keyword evidence="3" id="KW-0808">Transferase</keyword>
<dbReference type="PROSITE" id="PS50126">
    <property type="entry name" value="S1"/>
    <property type="match status" value="1"/>
</dbReference>
<dbReference type="WBParaSite" id="L893_g12085.t1">
    <property type="protein sequence ID" value="L893_g12085.t1"/>
    <property type="gene ID" value="L893_g12085"/>
</dbReference>
<dbReference type="GO" id="GO:0000175">
    <property type="term" value="F:3'-5'-RNA exonuclease activity"/>
    <property type="evidence" value="ECO:0007669"/>
    <property type="project" value="TreeGrafter"/>
</dbReference>
<dbReference type="Proteomes" id="UP000095287">
    <property type="component" value="Unplaced"/>
</dbReference>
<evidence type="ECO:0000259" key="6">
    <source>
        <dbReference type="PROSITE" id="PS50126"/>
    </source>
</evidence>
<evidence type="ECO:0000313" key="8">
    <source>
        <dbReference type="WBParaSite" id="L893_g12085.t1"/>
    </source>
</evidence>
<evidence type="ECO:0000313" key="7">
    <source>
        <dbReference type="Proteomes" id="UP000095287"/>
    </source>
</evidence>
<dbReference type="InterPro" id="IPR001247">
    <property type="entry name" value="ExoRNase_PH_dom1"/>
</dbReference>
<dbReference type="NCBIfam" id="TIGR03591">
    <property type="entry name" value="polynuc_phos"/>
    <property type="match status" value="1"/>
</dbReference>
<dbReference type="SUPFAM" id="SSF55666">
    <property type="entry name" value="Ribonuclease PH domain 2-like"/>
    <property type="match status" value="2"/>
</dbReference>
<dbReference type="Pfam" id="PF01138">
    <property type="entry name" value="RNase_PH"/>
    <property type="match status" value="2"/>
</dbReference>
<dbReference type="NCBIfam" id="NF008805">
    <property type="entry name" value="PRK11824.1"/>
    <property type="match status" value="1"/>
</dbReference>
<dbReference type="GO" id="GO:0005829">
    <property type="term" value="C:cytosol"/>
    <property type="evidence" value="ECO:0007669"/>
    <property type="project" value="TreeGrafter"/>
</dbReference>
<reference evidence="8" key="1">
    <citation type="submission" date="2016-11" db="UniProtKB">
        <authorList>
            <consortium name="WormBaseParasite"/>
        </authorList>
    </citation>
    <scope>IDENTIFICATION</scope>
</reference>
<keyword evidence="4" id="KW-0548">Nucleotidyltransferase</keyword>
<dbReference type="PANTHER" id="PTHR11252">
    <property type="entry name" value="POLYRIBONUCLEOTIDE NUCLEOTIDYLTRANSFERASE"/>
    <property type="match status" value="1"/>
</dbReference>
<dbReference type="InterPro" id="IPR012340">
    <property type="entry name" value="NA-bd_OB-fold"/>
</dbReference>
<evidence type="ECO:0000256" key="3">
    <source>
        <dbReference type="ARBA" id="ARBA00022679"/>
    </source>
</evidence>
<feature type="domain" description="S1 motif" evidence="6">
    <location>
        <begin position="648"/>
        <end position="719"/>
    </location>
</feature>
<evidence type="ECO:0000256" key="4">
    <source>
        <dbReference type="ARBA" id="ARBA00022695"/>
    </source>
</evidence>
<dbReference type="InterPro" id="IPR036612">
    <property type="entry name" value="KH_dom_type_1_sf"/>
</dbReference>
<comment type="similarity">
    <text evidence="1">Belongs to the polyribonucleotide nucleotidyltransferase family.</text>
</comment>
<evidence type="ECO:0000256" key="2">
    <source>
        <dbReference type="ARBA" id="ARBA00012416"/>
    </source>
</evidence>
<evidence type="ECO:0000256" key="1">
    <source>
        <dbReference type="ARBA" id="ARBA00007404"/>
    </source>
</evidence>
<dbReference type="GO" id="GO:0003723">
    <property type="term" value="F:RNA binding"/>
    <property type="evidence" value="ECO:0007669"/>
    <property type="project" value="UniProtKB-KW"/>
</dbReference>
<dbReference type="EC" id="2.7.7.8" evidence="2"/>
<dbReference type="Pfam" id="PF03726">
    <property type="entry name" value="PNPase"/>
    <property type="match status" value="1"/>
</dbReference>
<accession>A0A1I7Y310</accession>
<dbReference type="InterPro" id="IPR012162">
    <property type="entry name" value="PNPase"/>
</dbReference>
<dbReference type="GO" id="GO:0004654">
    <property type="term" value="F:polyribonucleotide nucleotidyltransferase activity"/>
    <property type="evidence" value="ECO:0007669"/>
    <property type="project" value="UniProtKB-EC"/>
</dbReference>
<evidence type="ECO:0000256" key="5">
    <source>
        <dbReference type="ARBA" id="ARBA00022884"/>
    </source>
</evidence>
<dbReference type="GO" id="GO:0000958">
    <property type="term" value="P:mitochondrial mRNA catabolic process"/>
    <property type="evidence" value="ECO:0007669"/>
    <property type="project" value="TreeGrafter"/>
</dbReference>
<dbReference type="Gene3D" id="3.30.1370.10">
    <property type="entry name" value="K Homology domain, type 1"/>
    <property type="match status" value="1"/>
</dbReference>
<dbReference type="InterPro" id="IPR020568">
    <property type="entry name" value="Ribosomal_Su5_D2-typ_SF"/>
</dbReference>
<dbReference type="InterPro" id="IPR036345">
    <property type="entry name" value="ExoRNase_PH_dom2_sf"/>
</dbReference>
<keyword evidence="5" id="KW-0694">RNA-binding</keyword>